<dbReference type="Gene3D" id="3.90.420.10">
    <property type="entry name" value="Oxidoreductase, molybdopterin-binding domain"/>
    <property type="match status" value="1"/>
</dbReference>
<reference evidence="2 3" key="1">
    <citation type="journal article" date="2018" name="Sci. Rep.">
        <title>Rhizobium tumorigenes sp. nov., a novel plant tumorigenic bacterium isolated from cane gall tumors on thornless blackberry.</title>
        <authorList>
            <person name="Kuzmanovi N."/>
            <person name="Smalla K."/>
            <person name="Gronow S."/>
            <person name="PuBawska J."/>
        </authorList>
    </citation>
    <scope>NUCLEOTIDE SEQUENCE [LARGE SCALE GENOMIC DNA]</scope>
    <source>
        <strain evidence="2 3">CCBAU 85046</strain>
    </source>
</reference>
<dbReference type="SUPFAM" id="SSF56524">
    <property type="entry name" value="Oxidoreductase molybdopterin-binding domain"/>
    <property type="match status" value="1"/>
</dbReference>
<keyword evidence="3" id="KW-1185">Reference proteome</keyword>
<dbReference type="CDD" id="cd02108">
    <property type="entry name" value="bact_SO_family_Moco"/>
    <property type="match status" value="1"/>
</dbReference>
<dbReference type="PROSITE" id="PS51318">
    <property type="entry name" value="TAT"/>
    <property type="match status" value="1"/>
</dbReference>
<sequence length="258" mass="29001">MSTLFTRRRLLIGSAATLGAIGLTGCDDVVQNQNVQQVLAMAERLTMGSQRLLVSPQTLAREYTDKDISPTFRPNGTSQPDSQDYAKLTETGFVDWRLKVDGMVNQPMEFSLADLKKLPARTQITRHDCVEGWSAIGKWTGVPLGLILQTAGLKPGARYVVFYCADELEQTLDGSGRYYESIDLIDAFHPQSILAYSMNDKDLEVAHGAPLRLRVERHLGYKHAKYVMRIEVRDKYSDLWGGNGGFWEDRGYEWYAGI</sequence>
<dbReference type="InterPro" id="IPR006311">
    <property type="entry name" value="TAT_signal"/>
</dbReference>
<evidence type="ECO:0000313" key="2">
    <source>
        <dbReference type="EMBL" id="PZM08830.1"/>
    </source>
</evidence>
<accession>A0A2W4EBA5</accession>
<dbReference type="PROSITE" id="PS51257">
    <property type="entry name" value="PROKAR_LIPOPROTEIN"/>
    <property type="match status" value="1"/>
</dbReference>
<dbReference type="RefSeq" id="WP_111163519.1">
    <property type="nucleotide sequence ID" value="NZ_PCDP01000065.1"/>
</dbReference>
<name>A0A2W4EBA5_9HYPH</name>
<dbReference type="InterPro" id="IPR036374">
    <property type="entry name" value="OxRdtase_Mopterin-bd_sf"/>
</dbReference>
<dbReference type="PANTHER" id="PTHR43032">
    <property type="entry name" value="PROTEIN-METHIONINE-SULFOXIDE REDUCTASE"/>
    <property type="match status" value="1"/>
</dbReference>
<dbReference type="InterPro" id="IPR000572">
    <property type="entry name" value="OxRdtase_Mopterin-bd_dom"/>
</dbReference>
<organism evidence="2 3">
    <name type="scientific">Rhizobium tubonense</name>
    <dbReference type="NCBI Taxonomy" id="484088"/>
    <lineage>
        <taxon>Bacteria</taxon>
        <taxon>Pseudomonadati</taxon>
        <taxon>Pseudomonadota</taxon>
        <taxon>Alphaproteobacteria</taxon>
        <taxon>Hyphomicrobiales</taxon>
        <taxon>Rhizobiaceae</taxon>
        <taxon>Rhizobium/Agrobacterium group</taxon>
        <taxon>Rhizobium</taxon>
    </lineage>
</organism>
<proteinExistence type="predicted"/>
<dbReference type="Pfam" id="PF00174">
    <property type="entry name" value="Oxidored_molyb"/>
    <property type="match status" value="1"/>
</dbReference>
<evidence type="ECO:0000259" key="1">
    <source>
        <dbReference type="Pfam" id="PF00174"/>
    </source>
</evidence>
<dbReference type="PANTHER" id="PTHR43032:SF2">
    <property type="entry name" value="BLL0505 PROTEIN"/>
    <property type="match status" value="1"/>
</dbReference>
<feature type="domain" description="Oxidoreductase molybdopterin-binding" evidence="1">
    <location>
        <begin position="95"/>
        <end position="238"/>
    </location>
</feature>
<dbReference type="OrthoDB" id="9795587at2"/>
<protein>
    <submittedName>
        <fullName evidence="2">Molybdopterin-binding protein</fullName>
    </submittedName>
</protein>
<dbReference type="EMBL" id="PCDP01000065">
    <property type="protein sequence ID" value="PZM08830.1"/>
    <property type="molecule type" value="Genomic_DNA"/>
</dbReference>
<dbReference type="AlphaFoldDB" id="A0A2W4EBA5"/>
<dbReference type="Proteomes" id="UP000248925">
    <property type="component" value="Unassembled WGS sequence"/>
</dbReference>
<gene>
    <name evidence="2" type="ORF">CPY51_28105</name>
</gene>
<comment type="caution">
    <text evidence="2">The sequence shown here is derived from an EMBL/GenBank/DDBJ whole genome shotgun (WGS) entry which is preliminary data.</text>
</comment>
<evidence type="ECO:0000313" key="3">
    <source>
        <dbReference type="Proteomes" id="UP000248925"/>
    </source>
</evidence>